<comment type="catalytic activity">
    <reaction evidence="6">
        <text>DNA(n) + a 2'-deoxyribonucleoside 5'-triphosphate = DNA(n+1) + diphosphate</text>
        <dbReference type="Rhea" id="RHEA:22508"/>
        <dbReference type="Rhea" id="RHEA-COMP:17339"/>
        <dbReference type="Rhea" id="RHEA-COMP:17340"/>
        <dbReference type="ChEBI" id="CHEBI:33019"/>
        <dbReference type="ChEBI" id="CHEBI:61560"/>
        <dbReference type="ChEBI" id="CHEBI:173112"/>
        <dbReference type="EC" id="2.7.7.7"/>
    </reaction>
</comment>
<dbReference type="SMART" id="SM00481">
    <property type="entry name" value="POLIIIAc"/>
    <property type="match status" value="1"/>
</dbReference>
<dbReference type="EC" id="2.7.7.7" evidence="1"/>
<dbReference type="Pfam" id="PF02811">
    <property type="entry name" value="PHP"/>
    <property type="match status" value="1"/>
</dbReference>
<dbReference type="Pfam" id="PF17657">
    <property type="entry name" value="DNA_pol3_finger"/>
    <property type="match status" value="1"/>
</dbReference>
<dbReference type="InterPro" id="IPR003141">
    <property type="entry name" value="Pol/His_phosphatase_N"/>
</dbReference>
<dbReference type="SUPFAM" id="SSF89550">
    <property type="entry name" value="PHP domain-like"/>
    <property type="match status" value="1"/>
</dbReference>
<dbReference type="InterPro" id="IPR004013">
    <property type="entry name" value="PHP_dom"/>
</dbReference>
<keyword evidence="2 8" id="KW-0808">Transferase</keyword>
<comment type="caution">
    <text evidence="8">The sequence shown here is derived from an EMBL/GenBank/DDBJ whole genome shotgun (WGS) entry which is preliminary data.</text>
</comment>
<dbReference type="NCBIfam" id="NF004226">
    <property type="entry name" value="PRK05673.1"/>
    <property type="match status" value="1"/>
</dbReference>
<accession>A0ABW1WAA5</accession>
<protein>
    <recommendedName>
        <fullName evidence="1">DNA-directed DNA polymerase</fullName>
        <ecNumber evidence="1">2.7.7.7</ecNumber>
    </recommendedName>
</protein>
<keyword evidence="3 8" id="KW-0548">Nucleotidyltransferase</keyword>
<proteinExistence type="predicted"/>
<dbReference type="InterPro" id="IPR004805">
    <property type="entry name" value="DnaE2/DnaE/PolC"/>
</dbReference>
<name>A0ABW1WAA5_9BACL</name>
<evidence type="ECO:0000313" key="9">
    <source>
        <dbReference type="Proteomes" id="UP001596267"/>
    </source>
</evidence>
<organism evidence="8 9">
    <name type="scientific">Sporolactobacillus kofuensis</name>
    <dbReference type="NCBI Taxonomy" id="269672"/>
    <lineage>
        <taxon>Bacteria</taxon>
        <taxon>Bacillati</taxon>
        <taxon>Bacillota</taxon>
        <taxon>Bacilli</taxon>
        <taxon>Bacillales</taxon>
        <taxon>Sporolactobacillaceae</taxon>
        <taxon>Sporolactobacillus</taxon>
    </lineage>
</organism>
<dbReference type="Gene3D" id="1.10.10.1600">
    <property type="entry name" value="Bacterial DNA polymerase III alpha subunit, thumb domain"/>
    <property type="match status" value="1"/>
</dbReference>
<dbReference type="Proteomes" id="UP001596267">
    <property type="component" value="Unassembled WGS sequence"/>
</dbReference>
<dbReference type="EMBL" id="JBHSTQ010000001">
    <property type="protein sequence ID" value="MFC6385311.1"/>
    <property type="molecule type" value="Genomic_DNA"/>
</dbReference>
<evidence type="ECO:0000256" key="3">
    <source>
        <dbReference type="ARBA" id="ARBA00022695"/>
    </source>
</evidence>
<gene>
    <name evidence="8" type="primary">dnaE</name>
    <name evidence="8" type="ORF">ACFP7A_01755</name>
</gene>
<keyword evidence="5" id="KW-0239">DNA-directed DNA polymerase</keyword>
<dbReference type="RefSeq" id="WP_253054398.1">
    <property type="nucleotide sequence ID" value="NZ_JAMXWN010000007.1"/>
</dbReference>
<dbReference type="Pfam" id="PF14579">
    <property type="entry name" value="HHH_6"/>
    <property type="match status" value="1"/>
</dbReference>
<dbReference type="InterPro" id="IPR041931">
    <property type="entry name" value="DNA_pol3_alpha_thumb_dom"/>
</dbReference>
<keyword evidence="4" id="KW-0235">DNA replication</keyword>
<evidence type="ECO:0000256" key="5">
    <source>
        <dbReference type="ARBA" id="ARBA00022932"/>
    </source>
</evidence>
<dbReference type="Gene3D" id="3.20.20.140">
    <property type="entry name" value="Metal-dependent hydrolases"/>
    <property type="match status" value="1"/>
</dbReference>
<dbReference type="InterPro" id="IPR011708">
    <property type="entry name" value="DNA_pol3_alpha_NTPase_dom"/>
</dbReference>
<evidence type="ECO:0000256" key="4">
    <source>
        <dbReference type="ARBA" id="ARBA00022705"/>
    </source>
</evidence>
<evidence type="ECO:0000256" key="2">
    <source>
        <dbReference type="ARBA" id="ARBA00022679"/>
    </source>
</evidence>
<dbReference type="PANTHER" id="PTHR32294:SF0">
    <property type="entry name" value="DNA POLYMERASE III SUBUNIT ALPHA"/>
    <property type="match status" value="1"/>
</dbReference>
<dbReference type="InterPro" id="IPR016195">
    <property type="entry name" value="Pol/histidinol_Pase-like"/>
</dbReference>
<reference evidence="9" key="1">
    <citation type="journal article" date="2019" name="Int. J. Syst. Evol. Microbiol.">
        <title>The Global Catalogue of Microorganisms (GCM) 10K type strain sequencing project: providing services to taxonomists for standard genome sequencing and annotation.</title>
        <authorList>
            <consortium name="The Broad Institute Genomics Platform"/>
            <consortium name="The Broad Institute Genome Sequencing Center for Infectious Disease"/>
            <person name="Wu L."/>
            <person name="Ma J."/>
        </authorList>
    </citation>
    <scope>NUCLEOTIDE SEQUENCE [LARGE SCALE GENOMIC DNA]</scope>
    <source>
        <strain evidence="9">CCUG 42001</strain>
    </source>
</reference>
<dbReference type="PANTHER" id="PTHR32294">
    <property type="entry name" value="DNA POLYMERASE III SUBUNIT ALPHA"/>
    <property type="match status" value="1"/>
</dbReference>
<dbReference type="GO" id="GO:0003887">
    <property type="term" value="F:DNA-directed DNA polymerase activity"/>
    <property type="evidence" value="ECO:0007669"/>
    <property type="project" value="UniProtKB-EC"/>
</dbReference>
<keyword evidence="9" id="KW-1185">Reference proteome</keyword>
<dbReference type="InterPro" id="IPR029460">
    <property type="entry name" value="DNAPol_HHH"/>
</dbReference>
<evidence type="ECO:0000256" key="1">
    <source>
        <dbReference type="ARBA" id="ARBA00012417"/>
    </source>
</evidence>
<dbReference type="CDD" id="cd04485">
    <property type="entry name" value="DnaE_OBF"/>
    <property type="match status" value="1"/>
</dbReference>
<sequence>MPYVHLHVHSEYSLLDSTCRINDLVDRAKRTGQTALALTDRDVMYGVIPFYNACKQAGIHPIIGMELSVEDIDQPAQNVKNKALQNHPILTLLAQNNEGYKNLIKLSSLVQMEESGCISYSQLERYASGLCALSGGPEGPIDRKLMIHKDQYAEKLAIRLRSILGNRFFLEIQRTGRSLDDSLEHQLLSLSRKLSIPEVAACTIHYLDPEEATAHACLRCIRDGNKIGEQPQSHQDWSFKSTREMEERFSTLPEALKRTAKIAEACQVTFSVDKVKLPVFPHSANETSEQLLRRICERGIEKRYVTITDSMRARLNHELSIINKMGFNDYFLIVADLVAHARKCGFLPGPGRGSAAGSLVAYVLKITEVDPIKYNLLFERFLNPERVTMPDIDLDFPDVDRDKMIDYVFEKYGREHVAQIITFGTLAAKAAIRDIGRVLGVDPRLVDRMARLVPGLPKVTLKKAYEGSEKLRSIVNSSKEAKTLFSLAHKVEGLPRHSSIHAAGVVLSEETLTESVPVQKGHDGIPVTQYSMTILESLGHLKIDFLGLRNLTFMQEIMRRTTTSVKTPVALESIPLDDSETFQLLSRGDTMGIFQLESDGMRQVLRKLKPTEFEDIVAVIALYRPGPVQFIDRYVLRKHGEEKIVYPHPDLEPILKPTYGVLVYQEQIMQIAVQMAGYSLGHADILRRAVSKKKLDLLEDQKKSFIAGCMTNHYSLETANQIFELIVRFANYGFNRSHAVAYSFITYRLSYLKAHDPQAFMAAHFSGIIGNFEKFKASLIELNNNGIKLLPPSINESMGTFEPSGNAIRFGLSGIKNVGNGAVDELIRERQQQGIFKDLYDFCRRVSSKKVNRKAIESMIFAGAFDGFDVDRAVLLATLDRAIQFGEEEQSKNNGQTSLLIPGREDRDYTDVPPLSADEKMHYEREVLGFYLSEHPLSDYRDRLPDTFSTVGEIGNHPIGKPVTVAVMVEQLKRIKTKSGQFMAFFVAGDETGMIDAVCFPAQFGSLHEIIRDGQMLVIQAKRSEGRQDDKAQLTVLSAIDLDKYLSERQTVLFLKIDRAHYQPQLLEEVKSLIGKESGTHRVVMYYENQKKTIALAPNYAVSLHQPFIEEIRRILGEKNVMIKYSEIFA</sequence>
<evidence type="ECO:0000259" key="7">
    <source>
        <dbReference type="SMART" id="SM00481"/>
    </source>
</evidence>
<dbReference type="NCBIfam" id="TIGR00594">
    <property type="entry name" value="polc"/>
    <property type="match status" value="1"/>
</dbReference>
<dbReference type="Pfam" id="PF07733">
    <property type="entry name" value="DNA_pol3_alpha"/>
    <property type="match status" value="1"/>
</dbReference>
<evidence type="ECO:0000256" key="6">
    <source>
        <dbReference type="ARBA" id="ARBA00049244"/>
    </source>
</evidence>
<dbReference type="Gene3D" id="1.10.150.870">
    <property type="match status" value="1"/>
</dbReference>
<feature type="domain" description="Polymerase/histidinol phosphatase N-terminal" evidence="7">
    <location>
        <begin position="4"/>
        <end position="71"/>
    </location>
</feature>
<evidence type="ECO:0000313" key="8">
    <source>
        <dbReference type="EMBL" id="MFC6385311.1"/>
    </source>
</evidence>
<dbReference type="InterPro" id="IPR040982">
    <property type="entry name" value="DNA_pol3_finger"/>
</dbReference>